<dbReference type="Pfam" id="PF05368">
    <property type="entry name" value="NmrA"/>
    <property type="match status" value="1"/>
</dbReference>
<gene>
    <name evidence="2" type="ORF">Sspor_08040</name>
</gene>
<organism evidence="2 3">
    <name type="scientific">Streptomyces spororaveus</name>
    <dbReference type="NCBI Taxonomy" id="284039"/>
    <lineage>
        <taxon>Bacteria</taxon>
        <taxon>Bacillati</taxon>
        <taxon>Actinomycetota</taxon>
        <taxon>Actinomycetes</taxon>
        <taxon>Kitasatosporales</taxon>
        <taxon>Streptomycetaceae</taxon>
        <taxon>Streptomyces</taxon>
    </lineage>
</organism>
<feature type="domain" description="NmrA-like" evidence="1">
    <location>
        <begin position="2"/>
        <end position="250"/>
    </location>
</feature>
<dbReference type="PANTHER" id="PTHR43162">
    <property type="match status" value="1"/>
</dbReference>
<proteinExistence type="predicted"/>
<dbReference type="EMBL" id="BNED01000005">
    <property type="protein sequence ID" value="GHI75243.1"/>
    <property type="molecule type" value="Genomic_DNA"/>
</dbReference>
<evidence type="ECO:0000313" key="3">
    <source>
        <dbReference type="Proteomes" id="UP000608522"/>
    </source>
</evidence>
<dbReference type="SUPFAM" id="SSF51735">
    <property type="entry name" value="NAD(P)-binding Rossmann-fold domains"/>
    <property type="match status" value="1"/>
</dbReference>
<dbReference type="Proteomes" id="UP000608522">
    <property type="component" value="Unassembled WGS sequence"/>
</dbReference>
<dbReference type="PANTHER" id="PTHR43162:SF1">
    <property type="entry name" value="PRESTALK A DIFFERENTIATION PROTEIN A"/>
    <property type="match status" value="1"/>
</dbReference>
<accession>A0ABQ3T4D2</accession>
<protein>
    <submittedName>
        <fullName evidence="2">NAD(P)-dependent oxidoreductase</fullName>
    </submittedName>
</protein>
<dbReference type="InterPro" id="IPR008030">
    <property type="entry name" value="NmrA-like"/>
</dbReference>
<dbReference type="InterPro" id="IPR051604">
    <property type="entry name" value="Ergot_Alk_Oxidoreductase"/>
</dbReference>
<evidence type="ECO:0000313" key="2">
    <source>
        <dbReference type="EMBL" id="GHI75243.1"/>
    </source>
</evidence>
<reference evidence="3" key="1">
    <citation type="submission" date="2023-07" db="EMBL/GenBank/DDBJ databases">
        <title>Whole genome shotgun sequence of Streptomyces spororaveus NBRC 15456.</title>
        <authorList>
            <person name="Komaki H."/>
            <person name="Tamura T."/>
        </authorList>
    </citation>
    <scope>NUCLEOTIDE SEQUENCE [LARGE SCALE GENOMIC DNA]</scope>
    <source>
        <strain evidence="3">NBRC 15456</strain>
    </source>
</reference>
<name>A0ABQ3T4D2_9ACTN</name>
<comment type="caution">
    <text evidence="2">The sequence shown here is derived from an EMBL/GenBank/DDBJ whole genome shotgun (WGS) entry which is preliminary data.</text>
</comment>
<dbReference type="Gene3D" id="3.40.50.720">
    <property type="entry name" value="NAD(P)-binding Rossmann-like Domain"/>
    <property type="match status" value="1"/>
</dbReference>
<keyword evidence="3" id="KW-1185">Reference proteome</keyword>
<sequence>MIVVMGATGATGNALLHSLLARGTSVRALTRTPHTPIPGTTGTHRPLVEVRYADATDPHSLRTAFRGADQLFLAMANSPAQVELETRVIDIAAHTGIRHIVKISAPAAEPDSPVAVSRGHHAVEEHLRAVGITHTVLRPYAFTQNLLRLAPGVVAQGVILGTTGDAPLNHIDCRDIGDVAAAALTRPDVAGGVHTLTGPEAVSYPDLASRLTALTGRPIRYVHLTPEELRDRLVRDARMPAWLADHVTEIQRLAVTRPETPTTAVTDVLGRPPRTLDAFLHEHQAHFRG</sequence>
<evidence type="ECO:0000259" key="1">
    <source>
        <dbReference type="Pfam" id="PF05368"/>
    </source>
</evidence>
<dbReference type="Gene3D" id="3.90.25.10">
    <property type="entry name" value="UDP-galactose 4-epimerase, domain 1"/>
    <property type="match status" value="1"/>
</dbReference>
<dbReference type="InterPro" id="IPR036291">
    <property type="entry name" value="NAD(P)-bd_dom_sf"/>
</dbReference>